<evidence type="ECO:0000259" key="2">
    <source>
        <dbReference type="Pfam" id="PF24864"/>
    </source>
</evidence>
<gene>
    <name evidence="3" type="ORF">HMN09_00836000</name>
</gene>
<dbReference type="Proteomes" id="UP000613580">
    <property type="component" value="Unassembled WGS sequence"/>
</dbReference>
<reference evidence="3" key="1">
    <citation type="submission" date="2020-05" db="EMBL/GenBank/DDBJ databases">
        <title>Mycena genomes resolve the evolution of fungal bioluminescence.</title>
        <authorList>
            <person name="Tsai I.J."/>
        </authorList>
    </citation>
    <scope>NUCLEOTIDE SEQUENCE</scope>
    <source>
        <strain evidence="3">110903Hualien_Pintung</strain>
    </source>
</reference>
<comment type="caution">
    <text evidence="3">The sequence shown here is derived from an EMBL/GenBank/DDBJ whole genome shotgun (WGS) entry which is preliminary data.</text>
</comment>
<feature type="domain" description="DUF7730" evidence="2">
    <location>
        <begin position="74"/>
        <end position="192"/>
    </location>
</feature>
<evidence type="ECO:0000313" key="4">
    <source>
        <dbReference type="Proteomes" id="UP000613580"/>
    </source>
</evidence>
<sequence>MVNSALSLLELVLSIACWAPIRLYAHYRRRMQRARGPSYSWESSPSAKTVPLKPLSSTRIDIYSSSHSLATQPQNCAFLRLPLELRLAIYEEALGKRHVHVFLAIDHTHNKWIVKSQSLDGEDEADPEVLVRPISVALLSTCRQIYTETHAILFQTNIFSVLAQQLDTVMLCGLGEQIGRQHIRQLRIIYRYSFGDIFETDPATRLFPQLAQFAALTHLTFVFEHTASYNALRSMDGYNLEEQVPRSIWGRRVMGLRMPQLKQLRLHFVYYGLGGRKIPLPKNAPEYHQCLALEKRLLEVVVGNGTQT</sequence>
<feature type="signal peptide" evidence="1">
    <location>
        <begin position="1"/>
        <end position="25"/>
    </location>
</feature>
<name>A0A8H6SRU2_MYCCL</name>
<dbReference type="EMBL" id="JACAZE010000011">
    <property type="protein sequence ID" value="KAF7304341.1"/>
    <property type="molecule type" value="Genomic_DNA"/>
</dbReference>
<evidence type="ECO:0000313" key="3">
    <source>
        <dbReference type="EMBL" id="KAF7304341.1"/>
    </source>
</evidence>
<organism evidence="3 4">
    <name type="scientific">Mycena chlorophos</name>
    <name type="common">Agaric fungus</name>
    <name type="synonym">Agaricus chlorophos</name>
    <dbReference type="NCBI Taxonomy" id="658473"/>
    <lineage>
        <taxon>Eukaryota</taxon>
        <taxon>Fungi</taxon>
        <taxon>Dikarya</taxon>
        <taxon>Basidiomycota</taxon>
        <taxon>Agaricomycotina</taxon>
        <taxon>Agaricomycetes</taxon>
        <taxon>Agaricomycetidae</taxon>
        <taxon>Agaricales</taxon>
        <taxon>Marasmiineae</taxon>
        <taxon>Mycenaceae</taxon>
        <taxon>Mycena</taxon>
    </lineage>
</organism>
<proteinExistence type="predicted"/>
<protein>
    <recommendedName>
        <fullName evidence="2">DUF7730 domain-containing protein</fullName>
    </recommendedName>
</protein>
<dbReference type="OrthoDB" id="2993949at2759"/>
<evidence type="ECO:0000256" key="1">
    <source>
        <dbReference type="SAM" id="SignalP"/>
    </source>
</evidence>
<accession>A0A8H6SRU2</accession>
<dbReference type="Pfam" id="PF24864">
    <property type="entry name" value="DUF7730"/>
    <property type="match status" value="1"/>
</dbReference>
<keyword evidence="4" id="KW-1185">Reference proteome</keyword>
<keyword evidence="1" id="KW-0732">Signal</keyword>
<dbReference type="PANTHER" id="PTHR38790">
    <property type="entry name" value="2EXR DOMAIN-CONTAINING PROTEIN-RELATED"/>
    <property type="match status" value="1"/>
</dbReference>
<feature type="chain" id="PRO_5035003360" description="DUF7730 domain-containing protein" evidence="1">
    <location>
        <begin position="26"/>
        <end position="308"/>
    </location>
</feature>
<dbReference type="AlphaFoldDB" id="A0A8H6SRU2"/>
<dbReference type="InterPro" id="IPR056632">
    <property type="entry name" value="DUF7730"/>
</dbReference>